<dbReference type="InterPro" id="IPR045192">
    <property type="entry name" value="AP180-like"/>
</dbReference>
<dbReference type="GO" id="GO:0005634">
    <property type="term" value="C:nucleus"/>
    <property type="evidence" value="ECO:0007669"/>
    <property type="project" value="UniProtKB-SubCell"/>
</dbReference>
<dbReference type="GO" id="GO:0072583">
    <property type="term" value="P:clathrin-dependent endocytosis"/>
    <property type="evidence" value="ECO:0007669"/>
    <property type="project" value="InterPro"/>
</dbReference>
<dbReference type="GO" id="GO:0005794">
    <property type="term" value="C:Golgi apparatus"/>
    <property type="evidence" value="ECO:0007669"/>
    <property type="project" value="UniProtKB-SubCell"/>
</dbReference>
<feature type="coiled-coil region" evidence="21">
    <location>
        <begin position="321"/>
        <end position="348"/>
    </location>
</feature>
<evidence type="ECO:0000313" key="24">
    <source>
        <dbReference type="EMBL" id="NXQ83064.1"/>
    </source>
</evidence>
<evidence type="ECO:0000256" key="4">
    <source>
        <dbReference type="ARBA" id="ARBA00004555"/>
    </source>
</evidence>
<dbReference type="Proteomes" id="UP000567826">
    <property type="component" value="Unassembled WGS sequence"/>
</dbReference>
<evidence type="ECO:0000256" key="7">
    <source>
        <dbReference type="ARBA" id="ARBA00022475"/>
    </source>
</evidence>
<evidence type="ECO:0000313" key="25">
    <source>
        <dbReference type="Proteomes" id="UP000567826"/>
    </source>
</evidence>
<keyword evidence="25" id="KW-1185">Reference proteome</keyword>
<evidence type="ECO:0000256" key="16">
    <source>
        <dbReference type="ARBA" id="ARBA00023242"/>
    </source>
</evidence>
<evidence type="ECO:0000256" key="14">
    <source>
        <dbReference type="ARBA" id="ARBA00023136"/>
    </source>
</evidence>
<evidence type="ECO:0000256" key="2">
    <source>
        <dbReference type="ARBA" id="ARBA00004132"/>
    </source>
</evidence>
<comment type="caution">
    <text evidence="24">The sequence shown here is derived from an EMBL/GenBank/DDBJ whole genome shotgun (WGS) entry which is preliminary data.</text>
</comment>
<comment type="function">
    <text evidence="18">Cytoplasmic adapter protein that plays a critical role in clathrin-mediated endocytosis which is important in processes such as internalization of cell receptors, synaptic transmission or removal of apoptotic cells. Recruits AP-2 and attaches clathrin triskelions to the cytoplasmic side of plasma membrane leading to clathrin-coated vesicles (CCVs) assembly. Furthermore, regulates clathrin-coated vesicle size and maturation by directly sensing and driving membrane curvature. In addition to binding to clathrin, mediates the endocytosis of small R-SNARES (Soluble NSF Attachment Protein REceptors) between plasma membranes and endosomes including VAMP2, VAMP3, VAMP4, VAMP7 or VAMP8. In turn, PICALM-dependent SNARE endocytosis is required for the formation and maturation of autophagic precursors. Modulates thereby autophagy and the turnover of autophagy substrates such as MAPT/TAU or amyloid precursor protein cleaved C-terminal fragment (APP-CTF).</text>
</comment>
<dbReference type="InterPro" id="IPR008942">
    <property type="entry name" value="ENTH_VHS"/>
</dbReference>
<dbReference type="SUPFAM" id="SSF48464">
    <property type="entry name" value="ENTH/VHS domain"/>
    <property type="match status" value="1"/>
</dbReference>
<dbReference type="Gene3D" id="1.25.40.90">
    <property type="match status" value="1"/>
</dbReference>
<evidence type="ECO:0000256" key="9">
    <source>
        <dbReference type="ARBA" id="ARBA00022553"/>
    </source>
</evidence>
<dbReference type="GO" id="GO:0032050">
    <property type="term" value="F:clathrin heavy chain binding"/>
    <property type="evidence" value="ECO:0007669"/>
    <property type="project" value="TreeGrafter"/>
</dbReference>
<evidence type="ECO:0000256" key="20">
    <source>
        <dbReference type="ARBA" id="ARBA00068054"/>
    </source>
</evidence>
<feature type="non-terminal residue" evidence="24">
    <location>
        <position position="656"/>
    </location>
</feature>
<feature type="non-terminal residue" evidence="24">
    <location>
        <position position="1"/>
    </location>
</feature>
<dbReference type="FunFam" id="1.25.40.90:FF:000001">
    <property type="entry name" value="phosphatidylinositol-binding clathrin assembly protein-like isoform X1"/>
    <property type="match status" value="1"/>
</dbReference>
<dbReference type="GO" id="GO:0016185">
    <property type="term" value="P:synaptic vesicle budding from presynaptic endocytic zone membrane"/>
    <property type="evidence" value="ECO:0007669"/>
    <property type="project" value="TreeGrafter"/>
</dbReference>
<name>A0A7L2GAD9_NYCGR</name>
<dbReference type="SUPFAM" id="SSF89009">
    <property type="entry name" value="GAT-like domain"/>
    <property type="match status" value="1"/>
</dbReference>
<keyword evidence="15" id="KW-0168">Coated pit</keyword>
<dbReference type="FunFam" id="1.20.58.150:FF:000001">
    <property type="entry name" value="phosphatidylinositol-binding clathrin assembly protein-like isoform X1"/>
    <property type="match status" value="1"/>
</dbReference>
<dbReference type="OrthoDB" id="44015at2759"/>
<keyword evidence="9" id="KW-0597">Phosphoprotein</keyword>
<reference evidence="24 25" key="1">
    <citation type="submission" date="2019-09" db="EMBL/GenBank/DDBJ databases">
        <title>Bird 10,000 Genomes (B10K) Project - Family phase.</title>
        <authorList>
            <person name="Zhang G."/>
        </authorList>
    </citation>
    <scope>NUCLEOTIDE SEQUENCE [LARGE SCALE GENOMIC DNA]</scope>
    <source>
        <strain evidence="24">B10K-DU-001-56</strain>
        <tissue evidence="24">Muscle</tissue>
    </source>
</reference>
<dbReference type="PANTHER" id="PTHR22951:SF16">
    <property type="entry name" value="PHOSPHATIDYLINOSITOL-BINDING CLATHRIN ASSEMBLY PROTEIN"/>
    <property type="match status" value="1"/>
</dbReference>
<dbReference type="GO" id="GO:0005905">
    <property type="term" value="C:clathrin-coated pit"/>
    <property type="evidence" value="ECO:0007669"/>
    <property type="project" value="UniProtKB-SubCell"/>
</dbReference>
<evidence type="ECO:0000256" key="10">
    <source>
        <dbReference type="ARBA" id="ARBA00022583"/>
    </source>
</evidence>
<keyword evidence="10" id="KW-0254">Endocytosis</keyword>
<keyword evidence="21" id="KW-0175">Coiled coil</keyword>
<keyword evidence="17" id="KW-0968">Cytoplasmic vesicle</keyword>
<dbReference type="GO" id="GO:0008021">
    <property type="term" value="C:synaptic vesicle"/>
    <property type="evidence" value="ECO:0007669"/>
    <property type="project" value="TreeGrafter"/>
</dbReference>
<evidence type="ECO:0000256" key="3">
    <source>
        <dbReference type="ARBA" id="ARBA00004236"/>
    </source>
</evidence>
<evidence type="ECO:0000256" key="12">
    <source>
        <dbReference type="ARBA" id="ARBA00022990"/>
    </source>
</evidence>
<keyword evidence="8" id="KW-1017">Isopeptide bond</keyword>
<keyword evidence="11" id="KW-0832">Ubl conjugation</keyword>
<keyword evidence="7" id="KW-1003">Cell membrane</keyword>
<dbReference type="InterPro" id="IPR014712">
    <property type="entry name" value="ANTH_dom_sf"/>
</dbReference>
<dbReference type="InterPro" id="IPR013809">
    <property type="entry name" value="ENTH"/>
</dbReference>
<evidence type="ECO:0000256" key="18">
    <source>
        <dbReference type="ARBA" id="ARBA00055144"/>
    </source>
</evidence>
<comment type="similarity">
    <text evidence="6">Belongs to the PICALM/SNAP91 family.</text>
</comment>
<feature type="region of interest" description="Disordered" evidence="22">
    <location>
        <begin position="558"/>
        <end position="579"/>
    </location>
</feature>
<evidence type="ECO:0000256" key="5">
    <source>
        <dbReference type="ARBA" id="ARBA00004600"/>
    </source>
</evidence>
<evidence type="ECO:0000256" key="19">
    <source>
        <dbReference type="ARBA" id="ARBA00061829"/>
    </source>
</evidence>
<evidence type="ECO:0000256" key="11">
    <source>
        <dbReference type="ARBA" id="ARBA00022843"/>
    </source>
</evidence>
<evidence type="ECO:0000256" key="22">
    <source>
        <dbReference type="SAM" id="MobiDB-lite"/>
    </source>
</evidence>
<dbReference type="PROSITE" id="PS50942">
    <property type="entry name" value="ENTH"/>
    <property type="match status" value="1"/>
</dbReference>
<evidence type="ECO:0000256" key="21">
    <source>
        <dbReference type="SAM" id="Coils"/>
    </source>
</evidence>
<dbReference type="GO" id="GO:0005545">
    <property type="term" value="F:1-phosphatidylinositol binding"/>
    <property type="evidence" value="ECO:0007669"/>
    <property type="project" value="InterPro"/>
</dbReference>
<dbReference type="GO" id="GO:0005546">
    <property type="term" value="F:phosphatidylinositol-4,5-bisphosphate binding"/>
    <property type="evidence" value="ECO:0007669"/>
    <property type="project" value="TreeGrafter"/>
</dbReference>
<comment type="subcellular location">
    <subcellularLocation>
        <location evidence="3">Cell membrane</location>
    </subcellularLocation>
    <subcellularLocation>
        <location evidence="2">Cytoplasmic vesicle</location>
        <location evidence="2">Clathrin-coated vesicle</location>
    </subcellularLocation>
    <subcellularLocation>
        <location evidence="4">Golgi apparatus</location>
    </subcellularLocation>
    <subcellularLocation>
        <location evidence="5">Membrane</location>
        <location evidence="5">Clathrin-coated pit</location>
    </subcellularLocation>
    <subcellularLocation>
        <location evidence="1">Nucleus</location>
    </subcellularLocation>
</comment>
<gene>
    <name evidence="24" type="primary">Picalm_0</name>
    <name evidence="24" type="ORF">NYCGRA_R14437</name>
</gene>
<keyword evidence="12" id="KW-0007">Acetylation</keyword>
<dbReference type="GO" id="GO:0048268">
    <property type="term" value="P:clathrin coat assembly"/>
    <property type="evidence" value="ECO:0007669"/>
    <property type="project" value="InterPro"/>
</dbReference>
<keyword evidence="14" id="KW-0472">Membrane</keyword>
<proteinExistence type="inferred from homology"/>
<dbReference type="SMART" id="SM00273">
    <property type="entry name" value="ENTH"/>
    <property type="match status" value="1"/>
</dbReference>
<dbReference type="GO" id="GO:0098894">
    <property type="term" value="C:extrinsic component of presynaptic endocytic zone membrane"/>
    <property type="evidence" value="ECO:0007669"/>
    <property type="project" value="TreeGrafter"/>
</dbReference>
<accession>A0A7L2GAD9</accession>
<evidence type="ECO:0000259" key="23">
    <source>
        <dbReference type="PROSITE" id="PS50942"/>
    </source>
</evidence>
<keyword evidence="13" id="KW-0333">Golgi apparatus</keyword>
<evidence type="ECO:0000256" key="6">
    <source>
        <dbReference type="ARBA" id="ARBA00008011"/>
    </source>
</evidence>
<evidence type="ECO:0000256" key="15">
    <source>
        <dbReference type="ARBA" id="ARBA00023176"/>
    </source>
</evidence>
<evidence type="ECO:0000256" key="13">
    <source>
        <dbReference type="ARBA" id="ARBA00023034"/>
    </source>
</evidence>
<dbReference type="Gene3D" id="1.20.58.150">
    <property type="entry name" value="ANTH domain"/>
    <property type="match status" value="1"/>
</dbReference>
<evidence type="ECO:0000256" key="17">
    <source>
        <dbReference type="ARBA" id="ARBA00023329"/>
    </source>
</evidence>
<evidence type="ECO:0000256" key="8">
    <source>
        <dbReference type="ARBA" id="ARBA00022499"/>
    </source>
</evidence>
<dbReference type="PANTHER" id="PTHR22951">
    <property type="entry name" value="CLATHRIN ASSEMBLY PROTEIN"/>
    <property type="match status" value="1"/>
</dbReference>
<dbReference type="Pfam" id="PF07651">
    <property type="entry name" value="ANTH"/>
    <property type="match status" value="1"/>
</dbReference>
<keyword evidence="16" id="KW-0539">Nucleus</keyword>
<feature type="domain" description="ENTH" evidence="23">
    <location>
        <begin position="14"/>
        <end position="145"/>
    </location>
</feature>
<evidence type="ECO:0000256" key="1">
    <source>
        <dbReference type="ARBA" id="ARBA00004123"/>
    </source>
</evidence>
<dbReference type="CDD" id="cd16985">
    <property type="entry name" value="ANTH_N_AP180"/>
    <property type="match status" value="1"/>
</dbReference>
<dbReference type="EMBL" id="VWYG01008205">
    <property type="protein sequence ID" value="NXQ83064.1"/>
    <property type="molecule type" value="Genomic_DNA"/>
</dbReference>
<protein>
    <recommendedName>
        <fullName evidence="20">Phosphatidylinositol-binding clathrin assembly protein</fullName>
    </recommendedName>
</protein>
<dbReference type="AlphaFoldDB" id="A0A7L2GAD9"/>
<dbReference type="GO" id="GO:0000149">
    <property type="term" value="F:SNARE binding"/>
    <property type="evidence" value="ECO:0007669"/>
    <property type="project" value="TreeGrafter"/>
</dbReference>
<comment type="subunit">
    <text evidence="19">Binds to clathrin; involves primarily the C-terminal sequences, but the full-length protein is required for full binding capacity. Binds phosphatidylinositol 4,5- bisphosphate. Interacts with PIMREG; this interaction may change the subcellular location into the nucleus. Interacts with AP2A1 (via its alpha-appendage domain). Interacts (via N-terminus) with VAMP2; VAMP3; VAMP7 and VAMP8 (Via N-terminus). Interacts with LC3/MAP1LC3A.</text>
</comment>
<dbReference type="InterPro" id="IPR011417">
    <property type="entry name" value="ANTH_dom"/>
</dbReference>
<dbReference type="GO" id="GO:0030136">
    <property type="term" value="C:clathrin-coated vesicle"/>
    <property type="evidence" value="ECO:0007669"/>
    <property type="project" value="UniProtKB-SubCell"/>
</dbReference>
<sequence length="656" mass="71175">MSGQSLTDRITAAQHSVTGSAVSKTVCKATTHEVMGPKKKHLDYLIQCTNEMNVNIPQLADSLFERTTNSSWVVVFKSLITTHHLMVYGNERFIQYLASRNTLFNLSNFLDKSGLQGYDMSTFIRRYSRYLNEKAVSYRQVAFDFTKVKRGADGVMRTMSTEKLLKTVPIIQNQMDALLDFNVNSNELTNGVINAAFMLLFKDAIRLFAAYNEGIINLLEKYFDMRKNQCKEGLDIYKKFLTRMTRISEFLKVAEQVGIDRGDIPDLSQAPSSLLDALEQHLASLEGKKIKDSTAASRATTLSNAVSSLASTGLSLTKVDEREKQAALEEEQARLKALKEQRLKELAKKPHTSLTTAASPVSTAAGSVMTTPAIDIFSTPSSSNSTSKLPNDLLDLQPTFHPSVHPISAAPQVGSTWGDPFSATVDSVDDAIPNLNPFLTKTNDAAHLSVSSDVSTFTSRTPTHEMFVGFTPSPVAQPQPSAGLNVDFESVFGNKSSNVVLDSGGFDELGGLLKPTVASQNQSLPVAKVPPNKLVSDDLDSSLANLVGNLGIGNGTTKNDVNWTQPGEKKLTGGSNWQPKIAPTTAWNAPTLNGMHFPQYAPPVMAYPATTPTGVMGYGMPSQMGGIPVMTQPTLIYSQPVMRPPNPFGPVPGAQV</sequence>
<organism evidence="24 25">
    <name type="scientific">Nyctibius grandis</name>
    <name type="common">Great potoo</name>
    <dbReference type="NCBI Taxonomy" id="48427"/>
    <lineage>
        <taxon>Eukaryota</taxon>
        <taxon>Metazoa</taxon>
        <taxon>Chordata</taxon>
        <taxon>Craniata</taxon>
        <taxon>Vertebrata</taxon>
        <taxon>Euteleostomi</taxon>
        <taxon>Archelosauria</taxon>
        <taxon>Archosauria</taxon>
        <taxon>Dinosauria</taxon>
        <taxon>Saurischia</taxon>
        <taxon>Theropoda</taxon>
        <taxon>Coelurosauria</taxon>
        <taxon>Aves</taxon>
        <taxon>Neognathae</taxon>
        <taxon>Neoaves</taxon>
        <taxon>Strisores</taxon>
        <taxon>Caprimulgiformes</taxon>
        <taxon>Nyctibiidae</taxon>
        <taxon>Nyctibius</taxon>
    </lineage>
</organism>